<feature type="signal peptide" evidence="2">
    <location>
        <begin position="1"/>
        <end position="20"/>
    </location>
</feature>
<keyword evidence="4" id="KW-1185">Reference proteome</keyword>
<dbReference type="EMBL" id="JAPNKE010000002">
    <property type="protein sequence ID" value="MCY1004989.1"/>
    <property type="molecule type" value="Genomic_DNA"/>
</dbReference>
<accession>A0A9X3EKQ2</accession>
<organism evidence="3 4">
    <name type="scientific">Nannocystis pusilla</name>
    <dbReference type="NCBI Taxonomy" id="889268"/>
    <lineage>
        <taxon>Bacteria</taxon>
        <taxon>Pseudomonadati</taxon>
        <taxon>Myxococcota</taxon>
        <taxon>Polyangia</taxon>
        <taxon>Nannocystales</taxon>
        <taxon>Nannocystaceae</taxon>
        <taxon>Nannocystis</taxon>
    </lineage>
</organism>
<evidence type="ECO:0000313" key="3">
    <source>
        <dbReference type="EMBL" id="MCY1004989.1"/>
    </source>
</evidence>
<feature type="region of interest" description="Disordered" evidence="1">
    <location>
        <begin position="78"/>
        <end position="145"/>
    </location>
</feature>
<protein>
    <submittedName>
        <fullName evidence="3">Uncharacterized protein</fullName>
    </submittedName>
</protein>
<name>A0A9X3EKQ2_9BACT</name>
<dbReference type="AlphaFoldDB" id="A0A9X3EKQ2"/>
<feature type="chain" id="PRO_5040794381" evidence="2">
    <location>
        <begin position="21"/>
        <end position="145"/>
    </location>
</feature>
<gene>
    <name evidence="3" type="ORF">OV079_05260</name>
</gene>
<dbReference type="Proteomes" id="UP001150924">
    <property type="component" value="Unassembled WGS sequence"/>
</dbReference>
<proteinExistence type="predicted"/>
<dbReference type="RefSeq" id="WP_267766605.1">
    <property type="nucleotide sequence ID" value="NZ_JAPNKE010000002.1"/>
</dbReference>
<reference evidence="3" key="1">
    <citation type="submission" date="2022-11" db="EMBL/GenBank/DDBJ databases">
        <title>Minimal conservation of predation-associated metabolite biosynthetic gene clusters underscores biosynthetic potential of Myxococcota including descriptions for ten novel species: Archangium lansinium sp. nov., Myxococcus landrumus sp. nov., Nannocystis bai.</title>
        <authorList>
            <person name="Ahearne A."/>
            <person name="Stevens C."/>
            <person name="Phillips K."/>
        </authorList>
    </citation>
    <scope>NUCLEOTIDE SEQUENCE</scope>
    <source>
        <strain evidence="3">Na p29</strain>
    </source>
</reference>
<evidence type="ECO:0000256" key="2">
    <source>
        <dbReference type="SAM" id="SignalP"/>
    </source>
</evidence>
<dbReference type="PROSITE" id="PS51257">
    <property type="entry name" value="PROKAR_LIPOPROTEIN"/>
    <property type="match status" value="1"/>
</dbReference>
<evidence type="ECO:0000256" key="1">
    <source>
        <dbReference type="SAM" id="MobiDB-lite"/>
    </source>
</evidence>
<feature type="compositionally biased region" description="Low complexity" evidence="1">
    <location>
        <begin position="87"/>
        <end position="145"/>
    </location>
</feature>
<comment type="caution">
    <text evidence="3">The sequence shown here is derived from an EMBL/GenBank/DDBJ whole genome shotgun (WGS) entry which is preliminary data.</text>
</comment>
<evidence type="ECO:0000313" key="4">
    <source>
        <dbReference type="Proteomes" id="UP001150924"/>
    </source>
</evidence>
<keyword evidence="2" id="KW-0732">Signal</keyword>
<sequence>MLRARLAPLALATVAAAGCAEDPSFAVRWRLQPLDQVEVSEAAELVSVDQCTELGISRIRVSTRDGGNALLDEREFPCFPAGSETLTPARRGPRSAPARTASPSPRSAGATSSSAPTSPPASSTPTAARSTPPARRCSPRPLRTS</sequence>